<keyword evidence="1" id="KW-0175">Coiled coil</keyword>
<feature type="region of interest" description="Disordered" evidence="2">
    <location>
        <begin position="55"/>
        <end position="83"/>
    </location>
</feature>
<gene>
    <name evidence="3" type="ORF">CB5_LOCUS27267</name>
</gene>
<feature type="region of interest" description="Disordered" evidence="2">
    <location>
        <begin position="1"/>
        <end position="40"/>
    </location>
</feature>
<evidence type="ECO:0000313" key="3">
    <source>
        <dbReference type="EMBL" id="CAD1844056.1"/>
    </source>
</evidence>
<evidence type="ECO:0000256" key="2">
    <source>
        <dbReference type="SAM" id="MobiDB-lite"/>
    </source>
</evidence>
<name>A0A6V7QMS5_ANACO</name>
<feature type="compositionally biased region" description="Polar residues" evidence="2">
    <location>
        <begin position="14"/>
        <end position="37"/>
    </location>
</feature>
<organism evidence="3">
    <name type="scientific">Ananas comosus var. bracteatus</name>
    <name type="common">red pineapple</name>
    <dbReference type="NCBI Taxonomy" id="296719"/>
    <lineage>
        <taxon>Eukaryota</taxon>
        <taxon>Viridiplantae</taxon>
        <taxon>Streptophyta</taxon>
        <taxon>Embryophyta</taxon>
        <taxon>Tracheophyta</taxon>
        <taxon>Spermatophyta</taxon>
        <taxon>Magnoliopsida</taxon>
        <taxon>Liliopsida</taxon>
        <taxon>Poales</taxon>
        <taxon>Bromeliaceae</taxon>
        <taxon>Bromelioideae</taxon>
        <taxon>Ananas</taxon>
    </lineage>
</organism>
<dbReference type="EMBL" id="LR862137">
    <property type="protein sequence ID" value="CAD1844056.1"/>
    <property type="molecule type" value="Genomic_DNA"/>
</dbReference>
<sequence>MSRTKFQRGRSMIGPSSATNTFRNSIQKDVPSSSHSLRQSEGRLHENFFDLGIDNEDLFRPDDDQPEENIDASKKSRNGRGPTRMHKIWARHDGDLLALTFNEFDQPVGDEAEQFTNFLGTVARSGKDAPLTYKDWRHMPLDNKKIMWSIVKLKYNLGDDNWPWVMKALGKKWKDFKSDLKKKHYDAHSTYEDRLADRDSRVLPEQWRQLIEYWDTEEGQREIDVKTKNQPALAKKGAKEVGDLFSAVFGKEKHGHVRGLGLGPAPTHIWTDAPSPAASIRMATEARKKAEEETKEMKERMIVMETQLTEMKAMMVAILQNKSTDFHQSNYTPANPLDGRQNVVDANNPNDAFVGEVRSSSSSHEFQSYQVNILPIHSMSYVSKLSYV</sequence>
<protein>
    <recommendedName>
        <fullName evidence="4">Transposase Tnp1/En/Spm-like domain-containing protein</fullName>
    </recommendedName>
</protein>
<proteinExistence type="predicted"/>
<evidence type="ECO:0000256" key="1">
    <source>
        <dbReference type="SAM" id="Coils"/>
    </source>
</evidence>
<evidence type="ECO:0008006" key="4">
    <source>
        <dbReference type="Google" id="ProtNLM"/>
    </source>
</evidence>
<dbReference type="PANTHER" id="PTHR33144">
    <property type="entry name" value="OS10G0409366 PROTEIN-RELATED"/>
    <property type="match status" value="1"/>
</dbReference>
<reference evidence="3" key="1">
    <citation type="submission" date="2020-07" db="EMBL/GenBank/DDBJ databases">
        <authorList>
            <person name="Lin J."/>
        </authorList>
    </citation>
    <scope>NUCLEOTIDE SEQUENCE</scope>
</reference>
<feature type="coiled-coil region" evidence="1">
    <location>
        <begin position="280"/>
        <end position="307"/>
    </location>
</feature>
<accession>A0A6V7QMS5</accession>
<dbReference type="PANTHER" id="PTHR33144:SF55">
    <property type="entry name" value="CHROMATIN REMODELER BROMODOMAIN FAMILY"/>
    <property type="match status" value="1"/>
</dbReference>
<dbReference type="AlphaFoldDB" id="A0A6V7QMS5"/>